<comment type="subcellular location">
    <subcellularLocation>
        <location evidence="3 11">Secreted</location>
    </subcellularLocation>
</comment>
<dbReference type="FunFam" id="2.160.20.10:FF:000036">
    <property type="entry name" value="Pectate lyase A"/>
    <property type="match status" value="1"/>
</dbReference>
<keyword evidence="11" id="KW-0624">Polysaccharide degradation</keyword>
<dbReference type="InterPro" id="IPR002022">
    <property type="entry name" value="Pec_lyase"/>
</dbReference>
<organism evidence="14 15">
    <name type="scientific">Fusarium albosuccineum</name>
    <dbReference type="NCBI Taxonomy" id="1237068"/>
    <lineage>
        <taxon>Eukaryota</taxon>
        <taxon>Fungi</taxon>
        <taxon>Dikarya</taxon>
        <taxon>Ascomycota</taxon>
        <taxon>Pezizomycotina</taxon>
        <taxon>Sordariomycetes</taxon>
        <taxon>Hypocreomycetidae</taxon>
        <taxon>Hypocreales</taxon>
        <taxon>Nectriaceae</taxon>
        <taxon>Fusarium</taxon>
        <taxon>Fusarium decemcellulare species complex</taxon>
    </lineage>
</organism>
<sequence length="408" mass="43386">MRRQSPDSSGRGPTIVRRRSVSHHLNPRSRHGHQVLDGPDRRSENYLIRASFEFREDVFANPLQATRAHAAAYTTKSAKIKFFGLLNLVALASAVPTPTVKDEASNLLAKRASITESCNIGYASQNGGTTGGNGGSVTTVSSLAQFSAAAESSGKKVIYVKGTISGAAKIRVKSDKTIVGAKGATLKGVGLYINKQKNVIVRNLAIKEVKADDGDAIGIQALTNVWVDHCDLSSNKNNGKDYYDGLLDITHGADFITVSNTFLHDHYKASLVGHSDSNSGEDTGKLHVTYANNYWFNVNSRAPSVRFGTVHIYNNYFLTIGATGVNSRMGANVLVESTTFEDSKTALTSVDSKTTGKITTNDVALGGAASNAPTGSMSSKDIPYKYSLVGSSKAKSTVWGVAGNTLSL</sequence>
<protein>
    <recommendedName>
        <fullName evidence="5">pectate lyase</fullName>
        <ecNumber evidence="5">4.2.2.2</ecNumber>
    </recommendedName>
</protein>
<dbReference type="PANTHER" id="PTHR31683:SF18">
    <property type="entry name" value="PECTATE LYASE 21-RELATED"/>
    <property type="match status" value="1"/>
</dbReference>
<keyword evidence="7" id="KW-0479">Metal-binding</keyword>
<dbReference type="InterPro" id="IPR011050">
    <property type="entry name" value="Pectin_lyase_fold/virulence"/>
</dbReference>
<dbReference type="GO" id="GO:0005576">
    <property type="term" value="C:extracellular region"/>
    <property type="evidence" value="ECO:0007669"/>
    <property type="project" value="UniProtKB-SubCell"/>
</dbReference>
<keyword evidence="9" id="KW-0106">Calcium</keyword>
<evidence type="ECO:0000313" key="14">
    <source>
        <dbReference type="EMBL" id="KAF4471964.1"/>
    </source>
</evidence>
<proteinExistence type="inferred from homology"/>
<keyword evidence="15" id="KW-1185">Reference proteome</keyword>
<evidence type="ECO:0000256" key="12">
    <source>
        <dbReference type="SAM" id="MobiDB-lite"/>
    </source>
</evidence>
<dbReference type="EC" id="4.2.2.2" evidence="5"/>
<evidence type="ECO:0000256" key="3">
    <source>
        <dbReference type="ARBA" id="ARBA00004613"/>
    </source>
</evidence>
<feature type="region of interest" description="Disordered" evidence="12">
    <location>
        <begin position="1"/>
        <end position="39"/>
    </location>
</feature>
<comment type="catalytic activity">
    <reaction evidence="1">
        <text>Eliminative cleavage of (1-&gt;4)-alpha-D-galacturonan to give oligosaccharides with 4-deoxy-alpha-D-galact-4-enuronosyl groups at their non-reducing ends.</text>
        <dbReference type="EC" id="4.2.2.2"/>
    </reaction>
</comment>
<dbReference type="PANTHER" id="PTHR31683">
    <property type="entry name" value="PECTATE LYASE 18-RELATED"/>
    <property type="match status" value="1"/>
</dbReference>
<dbReference type="Proteomes" id="UP000554235">
    <property type="component" value="Unassembled WGS sequence"/>
</dbReference>
<dbReference type="Gene3D" id="2.160.20.10">
    <property type="entry name" value="Single-stranded right-handed beta-helix, Pectin lyase-like"/>
    <property type="match status" value="1"/>
</dbReference>
<keyword evidence="11" id="KW-0119">Carbohydrate metabolism</keyword>
<accession>A0A8H4LQN1</accession>
<evidence type="ECO:0000256" key="6">
    <source>
        <dbReference type="ARBA" id="ARBA00022525"/>
    </source>
</evidence>
<dbReference type="InterPro" id="IPR012334">
    <property type="entry name" value="Pectin_lyas_fold"/>
</dbReference>
<dbReference type="GO" id="GO:0000272">
    <property type="term" value="P:polysaccharide catabolic process"/>
    <property type="evidence" value="ECO:0007669"/>
    <property type="project" value="UniProtKB-KW"/>
</dbReference>
<dbReference type="SUPFAM" id="SSF51126">
    <property type="entry name" value="Pectin lyase-like"/>
    <property type="match status" value="1"/>
</dbReference>
<evidence type="ECO:0000313" key="15">
    <source>
        <dbReference type="Proteomes" id="UP000554235"/>
    </source>
</evidence>
<dbReference type="Pfam" id="PF00544">
    <property type="entry name" value="Pectate_lyase_4"/>
    <property type="match status" value="1"/>
</dbReference>
<dbReference type="GO" id="GO:0030570">
    <property type="term" value="F:pectate lyase activity"/>
    <property type="evidence" value="ECO:0007669"/>
    <property type="project" value="UniProtKB-EC"/>
</dbReference>
<evidence type="ECO:0000259" key="13">
    <source>
        <dbReference type="SMART" id="SM00656"/>
    </source>
</evidence>
<evidence type="ECO:0000256" key="9">
    <source>
        <dbReference type="ARBA" id="ARBA00022837"/>
    </source>
</evidence>
<dbReference type="AlphaFoldDB" id="A0A8H4LQN1"/>
<evidence type="ECO:0000256" key="7">
    <source>
        <dbReference type="ARBA" id="ARBA00022723"/>
    </source>
</evidence>
<dbReference type="GO" id="GO:0046872">
    <property type="term" value="F:metal ion binding"/>
    <property type="evidence" value="ECO:0007669"/>
    <property type="project" value="UniProtKB-KW"/>
</dbReference>
<dbReference type="OrthoDB" id="1637350at2759"/>
<keyword evidence="8" id="KW-0732">Signal</keyword>
<keyword evidence="10 11" id="KW-0456">Lyase</keyword>
<dbReference type="EMBL" id="JAADYS010000142">
    <property type="protein sequence ID" value="KAF4471964.1"/>
    <property type="molecule type" value="Genomic_DNA"/>
</dbReference>
<feature type="compositionally biased region" description="Basic residues" evidence="12">
    <location>
        <begin position="16"/>
        <end position="33"/>
    </location>
</feature>
<name>A0A8H4LQN1_9HYPO</name>
<comment type="caution">
    <text evidence="14">The sequence shown here is derived from an EMBL/GenBank/DDBJ whole genome shotgun (WGS) entry which is preliminary data.</text>
</comment>
<keyword evidence="6 11" id="KW-0964">Secreted</keyword>
<evidence type="ECO:0000256" key="11">
    <source>
        <dbReference type="RuleBase" id="RU361173"/>
    </source>
</evidence>
<comment type="cofactor">
    <cofactor evidence="2">
        <name>Ca(2+)</name>
        <dbReference type="ChEBI" id="CHEBI:29108"/>
    </cofactor>
</comment>
<evidence type="ECO:0000256" key="10">
    <source>
        <dbReference type="ARBA" id="ARBA00023239"/>
    </source>
</evidence>
<feature type="domain" description="Pectate lyase" evidence="13">
    <location>
        <begin position="133"/>
        <end position="346"/>
    </location>
</feature>
<dbReference type="SMART" id="SM00656">
    <property type="entry name" value="Amb_all"/>
    <property type="match status" value="1"/>
</dbReference>
<evidence type="ECO:0000256" key="1">
    <source>
        <dbReference type="ARBA" id="ARBA00000695"/>
    </source>
</evidence>
<dbReference type="InterPro" id="IPR045032">
    <property type="entry name" value="PEL"/>
</dbReference>
<evidence type="ECO:0000256" key="5">
    <source>
        <dbReference type="ARBA" id="ARBA00012272"/>
    </source>
</evidence>
<evidence type="ECO:0000256" key="2">
    <source>
        <dbReference type="ARBA" id="ARBA00001913"/>
    </source>
</evidence>
<gene>
    <name evidence="14" type="ORF">FALBO_1133</name>
</gene>
<evidence type="ECO:0000256" key="4">
    <source>
        <dbReference type="ARBA" id="ARBA00010980"/>
    </source>
</evidence>
<reference evidence="14 15" key="1">
    <citation type="submission" date="2020-01" db="EMBL/GenBank/DDBJ databases">
        <title>Identification and distribution of gene clusters putatively required for synthesis of sphingolipid metabolism inhibitors in phylogenetically diverse species of the filamentous fungus Fusarium.</title>
        <authorList>
            <person name="Kim H.-S."/>
            <person name="Busman M."/>
            <person name="Brown D.W."/>
            <person name="Divon H."/>
            <person name="Uhlig S."/>
            <person name="Proctor R.H."/>
        </authorList>
    </citation>
    <scope>NUCLEOTIDE SEQUENCE [LARGE SCALE GENOMIC DNA]</scope>
    <source>
        <strain evidence="14 15">NRRL 20459</strain>
    </source>
</reference>
<comment type="similarity">
    <text evidence="4 11">Belongs to the polysaccharide lyase 1 family.</text>
</comment>
<evidence type="ECO:0000256" key="8">
    <source>
        <dbReference type="ARBA" id="ARBA00022729"/>
    </source>
</evidence>